<dbReference type="Gene3D" id="3.40.50.720">
    <property type="entry name" value="NAD(P)-binding Rossmann-like Domain"/>
    <property type="match status" value="1"/>
</dbReference>
<name>A0A6A6UG97_9PEZI</name>
<dbReference type="OrthoDB" id="419598at2759"/>
<keyword evidence="4" id="KW-0560">Oxidoreductase</keyword>
<dbReference type="SUPFAM" id="SSF51735">
    <property type="entry name" value="NAD(P)-binding Rossmann-fold domains"/>
    <property type="match status" value="1"/>
</dbReference>
<sequence>MVNGSIIVTGGTGKTGSQLVTLLKEADIPFLLTSRRGSESSPKNLVNMTANFDMYDKTTFRNAFDSAHEKNNAVTGLFLVAPEGDGALQALDRFIDYAVKHGSIECVVQLTGSYAEMSEEYVNNTWRRLKDMGVQYYALRPTWFMENFAESSFVDCLKTEGKIYTAAGNGRIPFISTIDIARVAFSILSGEFTPTKVTYKLTGPELLSYDEVAGMFSDILNRHIEHVKLSPEQMKQRHIDQGLPEELASLLADLDAGTANGSEERLGGCTLEDLLDRPSQLLRQWATQREDTWK</sequence>
<dbReference type="GO" id="GO:0016491">
    <property type="term" value="F:oxidoreductase activity"/>
    <property type="evidence" value="ECO:0007669"/>
    <property type="project" value="UniProtKB-KW"/>
</dbReference>
<dbReference type="Proteomes" id="UP000799302">
    <property type="component" value="Unassembled WGS sequence"/>
</dbReference>
<dbReference type="InterPro" id="IPR051604">
    <property type="entry name" value="Ergot_Alk_Oxidoreductase"/>
</dbReference>
<evidence type="ECO:0000256" key="2">
    <source>
        <dbReference type="ARBA" id="ARBA00005372"/>
    </source>
</evidence>
<proteinExistence type="inferred from homology"/>
<dbReference type="NCBIfam" id="TIGR03649">
    <property type="entry name" value="ergot_EASG"/>
    <property type="match status" value="1"/>
</dbReference>
<dbReference type="PANTHER" id="PTHR43162">
    <property type="match status" value="1"/>
</dbReference>
<dbReference type="Gene3D" id="3.90.25.10">
    <property type="entry name" value="UDP-galactose 4-epimerase, domain 1"/>
    <property type="match status" value="1"/>
</dbReference>
<evidence type="ECO:0000256" key="4">
    <source>
        <dbReference type="ARBA" id="ARBA00023002"/>
    </source>
</evidence>
<gene>
    <name evidence="5" type="ORF">BT63DRAFT_423889</name>
</gene>
<dbReference type="PANTHER" id="PTHR43162:SF1">
    <property type="entry name" value="PRESTALK A DIFFERENTIATION PROTEIN A"/>
    <property type="match status" value="1"/>
</dbReference>
<dbReference type="UniPathway" id="UPA00327"/>
<dbReference type="EMBL" id="MU004234">
    <property type="protein sequence ID" value="KAF2669914.1"/>
    <property type="molecule type" value="Genomic_DNA"/>
</dbReference>
<dbReference type="GO" id="GO:0035835">
    <property type="term" value="P:indole alkaloid biosynthetic process"/>
    <property type="evidence" value="ECO:0007669"/>
    <property type="project" value="UniProtKB-UniPathway"/>
</dbReference>
<dbReference type="InterPro" id="IPR036291">
    <property type="entry name" value="NAD(P)-bd_dom_sf"/>
</dbReference>
<evidence type="ECO:0000256" key="3">
    <source>
        <dbReference type="ARBA" id="ARBA00022589"/>
    </source>
</evidence>
<reference evidence="5" key="1">
    <citation type="journal article" date="2020" name="Stud. Mycol.">
        <title>101 Dothideomycetes genomes: a test case for predicting lifestyles and emergence of pathogens.</title>
        <authorList>
            <person name="Haridas S."/>
            <person name="Albert R."/>
            <person name="Binder M."/>
            <person name="Bloem J."/>
            <person name="Labutti K."/>
            <person name="Salamov A."/>
            <person name="Andreopoulos B."/>
            <person name="Baker S."/>
            <person name="Barry K."/>
            <person name="Bills G."/>
            <person name="Bluhm B."/>
            <person name="Cannon C."/>
            <person name="Castanera R."/>
            <person name="Culley D."/>
            <person name="Daum C."/>
            <person name="Ezra D."/>
            <person name="Gonzalez J."/>
            <person name="Henrissat B."/>
            <person name="Kuo A."/>
            <person name="Liang C."/>
            <person name="Lipzen A."/>
            <person name="Lutzoni F."/>
            <person name="Magnuson J."/>
            <person name="Mondo S."/>
            <person name="Nolan M."/>
            <person name="Ohm R."/>
            <person name="Pangilinan J."/>
            <person name="Park H.-J."/>
            <person name="Ramirez L."/>
            <person name="Alfaro M."/>
            <person name="Sun H."/>
            <person name="Tritt A."/>
            <person name="Yoshinaga Y."/>
            <person name="Zwiers L.-H."/>
            <person name="Turgeon B."/>
            <person name="Goodwin S."/>
            <person name="Spatafora J."/>
            <person name="Crous P."/>
            <person name="Grigoriev I."/>
        </authorList>
    </citation>
    <scope>NUCLEOTIDE SEQUENCE</scope>
    <source>
        <strain evidence="5">CBS 115976</strain>
    </source>
</reference>
<evidence type="ECO:0000256" key="1">
    <source>
        <dbReference type="ARBA" id="ARBA00005107"/>
    </source>
</evidence>
<organism evidence="5 6">
    <name type="scientific">Microthyrium microscopicum</name>
    <dbReference type="NCBI Taxonomy" id="703497"/>
    <lineage>
        <taxon>Eukaryota</taxon>
        <taxon>Fungi</taxon>
        <taxon>Dikarya</taxon>
        <taxon>Ascomycota</taxon>
        <taxon>Pezizomycotina</taxon>
        <taxon>Dothideomycetes</taxon>
        <taxon>Dothideomycetes incertae sedis</taxon>
        <taxon>Microthyriales</taxon>
        <taxon>Microthyriaceae</taxon>
        <taxon>Microthyrium</taxon>
    </lineage>
</organism>
<keyword evidence="3" id="KW-0017">Alkaloid metabolism</keyword>
<keyword evidence="6" id="KW-1185">Reference proteome</keyword>
<dbReference type="InterPro" id="IPR019901">
    <property type="entry name" value="Ergot_alkaloid_biosynthesis"/>
</dbReference>
<evidence type="ECO:0000313" key="5">
    <source>
        <dbReference type="EMBL" id="KAF2669914.1"/>
    </source>
</evidence>
<comment type="pathway">
    <text evidence="1">Alkaloid biosynthesis; ergot alkaloid biosynthesis.</text>
</comment>
<dbReference type="AlphaFoldDB" id="A0A6A6UG97"/>
<evidence type="ECO:0000313" key="6">
    <source>
        <dbReference type="Proteomes" id="UP000799302"/>
    </source>
</evidence>
<accession>A0A6A6UG97</accession>
<protein>
    <submittedName>
        <fullName evidence="5">NAD(P)-binding protein</fullName>
    </submittedName>
</protein>
<comment type="similarity">
    <text evidence="2">Belongs to the fgaFS/easG family.</text>
</comment>